<name>A0A1Y1IPE4_KLENI</name>
<protein>
    <submittedName>
        <fullName evidence="3">Uncharacterized protein</fullName>
    </submittedName>
</protein>
<feature type="compositionally biased region" description="Polar residues" evidence="1">
    <location>
        <begin position="25"/>
        <end position="36"/>
    </location>
</feature>
<evidence type="ECO:0000313" key="3">
    <source>
        <dbReference type="EMBL" id="GAQ91972.1"/>
    </source>
</evidence>
<evidence type="ECO:0000313" key="4">
    <source>
        <dbReference type="Proteomes" id="UP000054558"/>
    </source>
</evidence>
<feature type="region of interest" description="Disordered" evidence="1">
    <location>
        <begin position="24"/>
        <end position="43"/>
    </location>
</feature>
<evidence type="ECO:0000256" key="1">
    <source>
        <dbReference type="SAM" id="MobiDB-lite"/>
    </source>
</evidence>
<feature type="chain" id="PRO_5013050369" evidence="2">
    <location>
        <begin position="21"/>
        <end position="95"/>
    </location>
</feature>
<keyword evidence="2" id="KW-0732">Signal</keyword>
<keyword evidence="4" id="KW-1185">Reference proteome</keyword>
<feature type="signal peptide" evidence="2">
    <location>
        <begin position="1"/>
        <end position="20"/>
    </location>
</feature>
<reference evidence="3 4" key="1">
    <citation type="journal article" date="2014" name="Nat. Commun.">
        <title>Klebsormidium flaccidum genome reveals primary factors for plant terrestrial adaptation.</title>
        <authorList>
            <person name="Hori K."/>
            <person name="Maruyama F."/>
            <person name="Fujisawa T."/>
            <person name="Togashi T."/>
            <person name="Yamamoto N."/>
            <person name="Seo M."/>
            <person name="Sato S."/>
            <person name="Yamada T."/>
            <person name="Mori H."/>
            <person name="Tajima N."/>
            <person name="Moriyama T."/>
            <person name="Ikeuchi M."/>
            <person name="Watanabe M."/>
            <person name="Wada H."/>
            <person name="Kobayashi K."/>
            <person name="Saito M."/>
            <person name="Masuda T."/>
            <person name="Sasaki-Sekimoto Y."/>
            <person name="Mashiguchi K."/>
            <person name="Awai K."/>
            <person name="Shimojima M."/>
            <person name="Masuda S."/>
            <person name="Iwai M."/>
            <person name="Nobusawa T."/>
            <person name="Narise T."/>
            <person name="Kondo S."/>
            <person name="Saito H."/>
            <person name="Sato R."/>
            <person name="Murakawa M."/>
            <person name="Ihara Y."/>
            <person name="Oshima-Yamada Y."/>
            <person name="Ohtaka K."/>
            <person name="Satoh M."/>
            <person name="Sonobe K."/>
            <person name="Ishii M."/>
            <person name="Ohtani R."/>
            <person name="Kanamori-Sato M."/>
            <person name="Honoki R."/>
            <person name="Miyazaki D."/>
            <person name="Mochizuki H."/>
            <person name="Umetsu J."/>
            <person name="Higashi K."/>
            <person name="Shibata D."/>
            <person name="Kamiya Y."/>
            <person name="Sato N."/>
            <person name="Nakamura Y."/>
            <person name="Tabata S."/>
            <person name="Ida S."/>
            <person name="Kurokawa K."/>
            <person name="Ohta H."/>
        </authorList>
    </citation>
    <scope>NUCLEOTIDE SEQUENCE [LARGE SCALE GENOMIC DNA]</scope>
    <source>
        <strain evidence="3 4">NIES-2285</strain>
    </source>
</reference>
<dbReference type="EMBL" id="DF237843">
    <property type="protein sequence ID" value="GAQ91972.1"/>
    <property type="molecule type" value="Genomic_DNA"/>
</dbReference>
<organism evidence="3 4">
    <name type="scientific">Klebsormidium nitens</name>
    <name type="common">Green alga</name>
    <name type="synonym">Ulothrix nitens</name>
    <dbReference type="NCBI Taxonomy" id="105231"/>
    <lineage>
        <taxon>Eukaryota</taxon>
        <taxon>Viridiplantae</taxon>
        <taxon>Streptophyta</taxon>
        <taxon>Klebsormidiophyceae</taxon>
        <taxon>Klebsormidiales</taxon>
        <taxon>Klebsormidiaceae</taxon>
        <taxon>Klebsormidium</taxon>
    </lineage>
</organism>
<proteinExistence type="predicted"/>
<gene>
    <name evidence="3" type="ORF">KFL_008940030</name>
</gene>
<evidence type="ECO:0000256" key="2">
    <source>
        <dbReference type="SAM" id="SignalP"/>
    </source>
</evidence>
<dbReference type="AlphaFoldDB" id="A0A1Y1IPE4"/>
<accession>A0A1Y1IPE4</accession>
<dbReference type="Proteomes" id="UP000054558">
    <property type="component" value="Unassembled WGS sequence"/>
</dbReference>
<sequence>MAFVAAMLVAFFGFFRKANVCPAQEGSNPVTDQSPCGASPAQIKEQGDWKSSAYLLYLEFDDPARARVAALMASSILLSTWRSPDHPFPQRHPPA</sequence>